<comment type="caution">
    <text evidence="2">Lacks conserved residue(s) required for the propagation of feature annotation.</text>
</comment>
<evidence type="ECO:0000259" key="4">
    <source>
        <dbReference type="PROSITE" id="PS51670"/>
    </source>
</evidence>
<dbReference type="PANTHER" id="PTHR15854:SF4">
    <property type="entry name" value="PEROXYNITRITE ISOMERASE THAP4"/>
    <property type="match status" value="1"/>
</dbReference>
<comment type="catalytic activity">
    <reaction evidence="1">
        <text>peroxynitrite = nitrate</text>
        <dbReference type="Rhea" id="RHEA:63116"/>
        <dbReference type="ChEBI" id="CHEBI:17632"/>
        <dbReference type="ChEBI" id="CHEBI:25941"/>
    </reaction>
    <physiologicalReaction direction="left-to-right" evidence="1">
        <dbReference type="Rhea" id="RHEA:63117"/>
    </physiologicalReaction>
</comment>
<dbReference type="Pfam" id="PF01549">
    <property type="entry name" value="ShK"/>
    <property type="match status" value="1"/>
</dbReference>
<evidence type="ECO:0000313" key="7">
    <source>
        <dbReference type="WBParaSite" id="TMUE_1000004512.1"/>
    </source>
</evidence>
<dbReference type="Proteomes" id="UP000046395">
    <property type="component" value="Unassembled WGS sequence"/>
</dbReference>
<keyword evidence="3" id="KW-0732">Signal</keyword>
<dbReference type="SUPFAM" id="SSF50814">
    <property type="entry name" value="Lipocalins"/>
    <property type="match status" value="1"/>
</dbReference>
<keyword evidence="5" id="KW-1185">Reference proteome</keyword>
<reference evidence="6 7" key="3">
    <citation type="submission" date="2019-12" db="UniProtKB">
        <authorList>
            <consortium name="WormBaseParasite"/>
        </authorList>
    </citation>
    <scope>IDENTIFICATION</scope>
</reference>
<dbReference type="CDD" id="cd07828">
    <property type="entry name" value="lipocalin_heme-bd-THAP4-like"/>
    <property type="match status" value="1"/>
</dbReference>
<reference evidence="5" key="1">
    <citation type="submission" date="2013-11" db="EMBL/GenBank/DDBJ databases">
        <authorList>
            <person name="Aslett M."/>
        </authorList>
    </citation>
    <scope>NUCLEOTIDE SEQUENCE [LARGE SCALE GENOMIC DNA]</scope>
    <source>
        <strain evidence="5">Edinburgh</strain>
    </source>
</reference>
<proteinExistence type="predicted"/>
<dbReference type="InterPro" id="IPR014878">
    <property type="entry name" value="THAP4-like_heme-bd"/>
</dbReference>
<dbReference type="Pfam" id="PF08768">
    <property type="entry name" value="THAP4_heme-bd"/>
    <property type="match status" value="1"/>
</dbReference>
<dbReference type="Gene3D" id="2.40.128.20">
    <property type="match status" value="1"/>
</dbReference>
<feature type="signal peptide" evidence="3">
    <location>
        <begin position="1"/>
        <end position="21"/>
    </location>
</feature>
<accession>A0A5S6Q0T8</accession>
<dbReference type="PROSITE" id="PS51670">
    <property type="entry name" value="SHKT"/>
    <property type="match status" value="1"/>
</dbReference>
<reference evidence="5" key="2">
    <citation type="submission" date="2014-03" db="EMBL/GenBank/DDBJ databases">
        <title>The whipworm genome and dual-species transcriptomics of an intimate host-pathogen interaction.</title>
        <authorList>
            <person name="Foth B.J."/>
            <person name="Tsai I.J."/>
            <person name="Reid A.J."/>
            <person name="Bancroft A.J."/>
            <person name="Nichol S."/>
            <person name="Tracey A."/>
            <person name="Holroyd N."/>
            <person name="Cotton J.A."/>
            <person name="Stanley E.J."/>
            <person name="Zarowiecki M."/>
            <person name="Liu J.Z."/>
            <person name="Huckvale T."/>
            <person name="Cooper P.J."/>
            <person name="Grencis R.K."/>
            <person name="Berriman M."/>
        </authorList>
    </citation>
    <scope>NUCLEOTIDE SEQUENCE [LARGE SCALE GENOMIC DNA]</scope>
    <source>
        <strain evidence="5">Edinburgh</strain>
    </source>
</reference>
<protein>
    <submittedName>
        <fullName evidence="6 7">ShKT domain-containing protein</fullName>
    </submittedName>
</protein>
<name>A0A5S6Q0T8_TRIMR</name>
<dbReference type="InterPro" id="IPR012674">
    <property type="entry name" value="Calycin"/>
</dbReference>
<evidence type="ECO:0000256" key="1">
    <source>
        <dbReference type="ARBA" id="ARBA00036993"/>
    </source>
</evidence>
<dbReference type="PANTHER" id="PTHR15854">
    <property type="entry name" value="THAP4 PROTEIN"/>
    <property type="match status" value="1"/>
</dbReference>
<evidence type="ECO:0000313" key="6">
    <source>
        <dbReference type="WBParaSite" id="TMUE_0000000831.1"/>
    </source>
</evidence>
<feature type="chain" id="PRO_5044624238" evidence="3">
    <location>
        <begin position="22"/>
        <end position="238"/>
    </location>
</feature>
<evidence type="ECO:0000256" key="3">
    <source>
        <dbReference type="SAM" id="SignalP"/>
    </source>
</evidence>
<evidence type="ECO:0000313" key="5">
    <source>
        <dbReference type="Proteomes" id="UP000046395"/>
    </source>
</evidence>
<dbReference type="AlphaFoldDB" id="A0A5S6Q0T8"/>
<evidence type="ECO:0000256" key="2">
    <source>
        <dbReference type="PROSITE-ProRule" id="PRU01005"/>
    </source>
</evidence>
<feature type="domain" description="ShKT" evidence="4">
    <location>
        <begin position="28"/>
        <end position="61"/>
    </location>
</feature>
<dbReference type="WBParaSite" id="TMUE_1000004512.1">
    <property type="protein sequence ID" value="TMUE_1000004512.1"/>
    <property type="gene ID" value="WBGene00291347"/>
</dbReference>
<dbReference type="WBParaSite" id="TMUE_0000000831.1">
    <property type="protein sequence ID" value="TMUE_0000000831.1"/>
    <property type="gene ID" value="WBGene00296754"/>
</dbReference>
<dbReference type="InterPro" id="IPR003582">
    <property type="entry name" value="ShKT_dom"/>
</dbReference>
<organism evidence="5 6">
    <name type="scientific">Trichuris muris</name>
    <name type="common">Mouse whipworm</name>
    <dbReference type="NCBI Taxonomy" id="70415"/>
    <lineage>
        <taxon>Eukaryota</taxon>
        <taxon>Metazoa</taxon>
        <taxon>Ecdysozoa</taxon>
        <taxon>Nematoda</taxon>
        <taxon>Enoplea</taxon>
        <taxon>Dorylaimia</taxon>
        <taxon>Trichinellida</taxon>
        <taxon>Trichuridae</taxon>
        <taxon>Trichuris</taxon>
    </lineage>
</organism>
<dbReference type="InterPro" id="IPR045165">
    <property type="entry name" value="Nitrobindin"/>
</dbReference>
<sequence length="238" mass="27514">MRIRIFLWLFYSLTHVPTGAAKEPISHCKDYSAQCIDWASGGQCEVSDWVQKNCKFSCRKCYGFLPKHYDRHSAPPDLRPIAFLVGRWRSEFGGKAKFPTIPNFTYGEQLDYRISDNPLFGLPSLNYSAFAWGINNKESLHSEYGFLTVKNRTNMVGLTTVMNNGFTTVEEGEVTGNKIVLRLVDVGRISWSRDLPVLDMIREITLIDENTLEQRLQMETLTHRMQDHTFIRYTRTFP</sequence>